<evidence type="ECO:0000256" key="5">
    <source>
        <dbReference type="ARBA" id="ARBA00023204"/>
    </source>
</evidence>
<dbReference type="Pfam" id="PF08459">
    <property type="entry name" value="UvrC_RNaseH_dom"/>
    <property type="match status" value="1"/>
</dbReference>
<evidence type="ECO:0000259" key="7">
    <source>
        <dbReference type="PROSITE" id="PS50164"/>
    </source>
</evidence>
<proteinExistence type="predicted"/>
<sequence length="455" mass="52909">MYQFFDENDRIIYVGKAKNLKRRVASYFNREPDNGKTRVLVKKIQDIKHIVVNSEEDALLLENNLIKKYQPRYNVLLKDDKTFPWIVIRNEPFPRVYQTRQYIKDGSLYFGPYTSVVMVRALIDLFRHLYPIRTCRLQLTQENISKGKFKRCLEFHIGNCKAPCEALQTEAEYQVYIDEIKSILKGNIQSVIRYLKDYMMDLARDYKYEEAEEIKQRIKLLSGFQSKSTIVNPKIDNVDVFSILNDDKSAFINFLKVLNGAIIQAHTVELKKRLNESEKELLSLAIVDIRERFQSNATEIIVPFLPEVALNGVDFTIPQIGDKKKLLELSERNVKYYRLEKLKQAANQLKTPKHIQLLETLQKDLRLNKLPVHIECFDNSNIQGAYPVAACVVFKNGRPARKDYRHFNIKTVEGANDFASMEEVVFRRYRRLKEEGSSLPQLVIIDGGKGQLGSA</sequence>
<evidence type="ECO:0000256" key="3">
    <source>
        <dbReference type="ARBA" id="ARBA00022769"/>
    </source>
</evidence>
<keyword evidence="10" id="KW-1185">Reference proteome</keyword>
<dbReference type="SUPFAM" id="SSF82771">
    <property type="entry name" value="GIY-YIG endonuclease"/>
    <property type="match status" value="1"/>
</dbReference>
<dbReference type="Pfam" id="PF22920">
    <property type="entry name" value="UvrC_RNaseH"/>
    <property type="match status" value="1"/>
</dbReference>
<dbReference type="Pfam" id="PF01541">
    <property type="entry name" value="GIY-YIG"/>
    <property type="match status" value="1"/>
</dbReference>
<dbReference type="SUPFAM" id="SSF46600">
    <property type="entry name" value="C-terminal UvrC-binding domain of UvrB"/>
    <property type="match status" value="1"/>
</dbReference>
<dbReference type="InterPro" id="IPR050066">
    <property type="entry name" value="UvrABC_protein_C"/>
</dbReference>
<evidence type="ECO:0000259" key="8">
    <source>
        <dbReference type="PROSITE" id="PS50165"/>
    </source>
</evidence>
<dbReference type="GO" id="GO:0009432">
    <property type="term" value="P:SOS response"/>
    <property type="evidence" value="ECO:0007669"/>
    <property type="project" value="UniProtKB-KW"/>
</dbReference>
<feature type="domain" description="GIY-YIG" evidence="7">
    <location>
        <begin position="1"/>
        <end position="75"/>
    </location>
</feature>
<dbReference type="CDD" id="cd10434">
    <property type="entry name" value="GIY-YIG_UvrC_Cho"/>
    <property type="match status" value="1"/>
</dbReference>
<dbReference type="Gene3D" id="3.30.420.340">
    <property type="entry name" value="UvrC, RNAse H endonuclease domain"/>
    <property type="match status" value="1"/>
</dbReference>
<dbReference type="PANTHER" id="PTHR30562">
    <property type="entry name" value="UVRC/OXIDOREDUCTASE"/>
    <property type="match status" value="1"/>
</dbReference>
<dbReference type="EMBL" id="BAZW01000043">
    <property type="protein sequence ID" value="GAO31289.1"/>
    <property type="molecule type" value="Genomic_DNA"/>
</dbReference>
<evidence type="ECO:0000313" key="9">
    <source>
        <dbReference type="EMBL" id="GAO31289.1"/>
    </source>
</evidence>
<dbReference type="STRING" id="1236989.JCM15548_13638"/>
<dbReference type="FunFam" id="3.40.1440.10:FF:000001">
    <property type="entry name" value="UvrABC system protein C"/>
    <property type="match status" value="1"/>
</dbReference>
<organism evidence="9 10">
    <name type="scientific">Geofilum rubicundum JCM 15548</name>
    <dbReference type="NCBI Taxonomy" id="1236989"/>
    <lineage>
        <taxon>Bacteria</taxon>
        <taxon>Pseudomonadati</taxon>
        <taxon>Bacteroidota</taxon>
        <taxon>Bacteroidia</taxon>
        <taxon>Marinilabiliales</taxon>
        <taxon>Marinilabiliaceae</taxon>
        <taxon>Geofilum</taxon>
    </lineage>
</organism>
<evidence type="ECO:0000256" key="6">
    <source>
        <dbReference type="ARBA" id="ARBA00023236"/>
    </source>
</evidence>
<feature type="domain" description="UvrC family homology region profile" evidence="8">
    <location>
        <begin position="244"/>
        <end position="455"/>
    </location>
</feature>
<dbReference type="InterPro" id="IPR038476">
    <property type="entry name" value="UvrC_RNase_H_dom_sf"/>
</dbReference>
<comment type="caution">
    <text evidence="9">The sequence shown here is derived from an EMBL/GenBank/DDBJ whole genome shotgun (WGS) entry which is preliminary data.</text>
</comment>
<dbReference type="GO" id="GO:0006289">
    <property type="term" value="P:nucleotide-excision repair"/>
    <property type="evidence" value="ECO:0007669"/>
    <property type="project" value="InterPro"/>
</dbReference>
<dbReference type="PANTHER" id="PTHR30562:SF1">
    <property type="entry name" value="UVRABC SYSTEM PROTEIN C"/>
    <property type="match status" value="1"/>
</dbReference>
<keyword evidence="3" id="KW-0228">DNA excision</keyword>
<keyword evidence="4" id="KW-0267">Excision nuclease</keyword>
<evidence type="ECO:0000256" key="1">
    <source>
        <dbReference type="ARBA" id="ARBA00022490"/>
    </source>
</evidence>
<dbReference type="Proteomes" id="UP000032900">
    <property type="component" value="Unassembled WGS sequence"/>
</dbReference>
<dbReference type="SMART" id="SM00465">
    <property type="entry name" value="GIYc"/>
    <property type="match status" value="1"/>
</dbReference>
<dbReference type="PROSITE" id="PS50165">
    <property type="entry name" value="UVRC"/>
    <property type="match status" value="1"/>
</dbReference>
<keyword evidence="5" id="KW-0234">DNA repair</keyword>
<accession>A0A0E9M1C2</accession>
<dbReference type="AlphaFoldDB" id="A0A0E9M1C2"/>
<dbReference type="InterPro" id="IPR004791">
    <property type="entry name" value="UvrC"/>
</dbReference>
<dbReference type="InterPro" id="IPR000305">
    <property type="entry name" value="GIY-YIG_endonuc"/>
</dbReference>
<keyword evidence="2" id="KW-0227">DNA damage</keyword>
<gene>
    <name evidence="9" type="ORF">JCM15548_13638</name>
</gene>
<keyword evidence="1" id="KW-0963">Cytoplasm</keyword>
<dbReference type="Gene3D" id="3.40.1440.10">
    <property type="entry name" value="GIY-YIG endonuclease"/>
    <property type="match status" value="1"/>
</dbReference>
<dbReference type="NCBIfam" id="TIGR00194">
    <property type="entry name" value="uvrC"/>
    <property type="match status" value="1"/>
</dbReference>
<reference evidence="9 10" key="1">
    <citation type="journal article" date="2015" name="Microbes Environ.">
        <title>Distribution and evolution of nitrogen fixation genes in the phylum bacteroidetes.</title>
        <authorList>
            <person name="Inoue J."/>
            <person name="Oshima K."/>
            <person name="Suda W."/>
            <person name="Sakamoto M."/>
            <person name="Iino T."/>
            <person name="Noda S."/>
            <person name="Hongoh Y."/>
            <person name="Hattori M."/>
            <person name="Ohkuma M."/>
        </authorList>
    </citation>
    <scope>NUCLEOTIDE SEQUENCE [LARGE SCALE GENOMIC DNA]</scope>
    <source>
        <strain evidence="9">JCM 15548</strain>
    </source>
</reference>
<dbReference type="InterPro" id="IPR001162">
    <property type="entry name" value="UvrC_RNase_H_dom"/>
</dbReference>
<dbReference type="GO" id="GO:0009381">
    <property type="term" value="F:excinuclease ABC activity"/>
    <property type="evidence" value="ECO:0007669"/>
    <property type="project" value="InterPro"/>
</dbReference>
<evidence type="ECO:0000313" key="10">
    <source>
        <dbReference type="Proteomes" id="UP000032900"/>
    </source>
</evidence>
<dbReference type="InterPro" id="IPR035901">
    <property type="entry name" value="GIY-YIG_endonuc_sf"/>
</dbReference>
<keyword evidence="6" id="KW-0742">SOS response</keyword>
<dbReference type="PROSITE" id="PS50164">
    <property type="entry name" value="GIY_YIG"/>
    <property type="match status" value="1"/>
</dbReference>
<dbReference type="GO" id="GO:0009380">
    <property type="term" value="C:excinuclease repair complex"/>
    <property type="evidence" value="ECO:0007669"/>
    <property type="project" value="InterPro"/>
</dbReference>
<name>A0A0E9M1C2_9BACT</name>
<evidence type="ECO:0000256" key="4">
    <source>
        <dbReference type="ARBA" id="ARBA00022881"/>
    </source>
</evidence>
<protein>
    <submittedName>
        <fullName evidence="9">Excinuclease ABC subunit C</fullName>
    </submittedName>
</protein>
<evidence type="ECO:0000256" key="2">
    <source>
        <dbReference type="ARBA" id="ARBA00022763"/>
    </source>
</evidence>
<dbReference type="InterPro" id="IPR047296">
    <property type="entry name" value="GIY-YIG_UvrC_Cho"/>
</dbReference>
<dbReference type="InterPro" id="IPR036876">
    <property type="entry name" value="UVR_dom_sf"/>
</dbReference>